<evidence type="ECO:0000313" key="5">
    <source>
        <dbReference type="Proteomes" id="UP001140562"/>
    </source>
</evidence>
<keyword evidence="2" id="KW-1133">Transmembrane helix</keyword>
<comment type="caution">
    <text evidence="4">The sequence shown here is derived from an EMBL/GenBank/DDBJ whole genome shotgun (WGS) entry which is preliminary data.</text>
</comment>
<evidence type="ECO:0000256" key="1">
    <source>
        <dbReference type="SAM" id="MobiDB-lite"/>
    </source>
</evidence>
<proteinExistence type="predicted"/>
<keyword evidence="5" id="KW-1185">Reference proteome</keyword>
<feature type="region of interest" description="Disordered" evidence="1">
    <location>
        <begin position="179"/>
        <end position="202"/>
    </location>
</feature>
<keyword evidence="3" id="KW-0732">Signal</keyword>
<sequence>MLFKFSALVAVITASTALAAPAVDHLKKEPHLEDIQCRCLTFRANERPTPCNFFESKGFGWRSAQILASQYDIKVQFASKSTISRVLAIPAPLPSDVLDTTSKVDALSDSRDENISQNTIVCGFGKEVRHMTHHHLNIKPESRYVGQVVAWITLLIILYAAGECIWIKYTSRRPIKLKGEERPIKARPGTTMSEKDAPSDFS</sequence>
<feature type="chain" id="PRO_5040940185" evidence="3">
    <location>
        <begin position="20"/>
        <end position="202"/>
    </location>
</feature>
<organism evidence="4 5">
    <name type="scientific">Didymella glomerata</name>
    <dbReference type="NCBI Taxonomy" id="749621"/>
    <lineage>
        <taxon>Eukaryota</taxon>
        <taxon>Fungi</taxon>
        <taxon>Dikarya</taxon>
        <taxon>Ascomycota</taxon>
        <taxon>Pezizomycotina</taxon>
        <taxon>Dothideomycetes</taxon>
        <taxon>Pleosporomycetidae</taxon>
        <taxon>Pleosporales</taxon>
        <taxon>Pleosporineae</taxon>
        <taxon>Didymellaceae</taxon>
        <taxon>Didymella</taxon>
    </lineage>
</organism>
<reference evidence="4" key="1">
    <citation type="submission" date="2022-10" db="EMBL/GenBank/DDBJ databases">
        <title>Tapping the CABI collections for fungal endophytes: first genome assemblies for Collariella, Neodidymelliopsis, Ascochyta clinopodiicola, Didymella pomorum, Didymosphaeria variabile, Neocosmospora piperis and Neocucurbitaria cava.</title>
        <authorList>
            <person name="Hill R."/>
        </authorList>
    </citation>
    <scope>NUCLEOTIDE SEQUENCE</scope>
    <source>
        <strain evidence="4">IMI 360193</strain>
    </source>
</reference>
<dbReference type="OrthoDB" id="3768069at2759"/>
<keyword evidence="2" id="KW-0472">Membrane</keyword>
<feature type="compositionally biased region" description="Basic and acidic residues" evidence="1">
    <location>
        <begin position="193"/>
        <end position="202"/>
    </location>
</feature>
<dbReference type="AlphaFoldDB" id="A0A9W8WY77"/>
<evidence type="ECO:0000256" key="2">
    <source>
        <dbReference type="SAM" id="Phobius"/>
    </source>
</evidence>
<evidence type="ECO:0000256" key="3">
    <source>
        <dbReference type="SAM" id="SignalP"/>
    </source>
</evidence>
<dbReference type="EMBL" id="JAPEUV010000052">
    <property type="protein sequence ID" value="KAJ4336184.1"/>
    <property type="molecule type" value="Genomic_DNA"/>
</dbReference>
<accession>A0A9W8WY77</accession>
<feature type="signal peptide" evidence="3">
    <location>
        <begin position="1"/>
        <end position="19"/>
    </location>
</feature>
<protein>
    <submittedName>
        <fullName evidence="4">Uncharacterized protein</fullName>
    </submittedName>
</protein>
<dbReference type="Proteomes" id="UP001140562">
    <property type="component" value="Unassembled WGS sequence"/>
</dbReference>
<gene>
    <name evidence="4" type="ORF">N0V87_005620</name>
</gene>
<name>A0A9W8WY77_9PLEO</name>
<evidence type="ECO:0000313" key="4">
    <source>
        <dbReference type="EMBL" id="KAJ4336184.1"/>
    </source>
</evidence>
<keyword evidence="2" id="KW-0812">Transmembrane</keyword>
<feature type="transmembrane region" description="Helical" evidence="2">
    <location>
        <begin position="148"/>
        <end position="169"/>
    </location>
</feature>